<feature type="transmembrane region" description="Helical" evidence="8">
    <location>
        <begin position="567"/>
        <end position="589"/>
    </location>
</feature>
<dbReference type="InterPro" id="IPR003841">
    <property type="entry name" value="Na/Pi_transpt"/>
</dbReference>
<organism evidence="9 10">
    <name type="scientific">Biomphalaria pfeifferi</name>
    <name type="common">Bloodfluke planorb</name>
    <name type="synonym">Freshwater snail</name>
    <dbReference type="NCBI Taxonomy" id="112525"/>
    <lineage>
        <taxon>Eukaryota</taxon>
        <taxon>Metazoa</taxon>
        <taxon>Spiralia</taxon>
        <taxon>Lophotrochozoa</taxon>
        <taxon>Mollusca</taxon>
        <taxon>Gastropoda</taxon>
        <taxon>Heterobranchia</taxon>
        <taxon>Euthyneura</taxon>
        <taxon>Panpulmonata</taxon>
        <taxon>Hygrophila</taxon>
        <taxon>Lymnaeoidea</taxon>
        <taxon>Planorbidae</taxon>
        <taxon>Biomphalaria</taxon>
    </lineage>
</organism>
<proteinExistence type="inferred from homology"/>
<keyword evidence="6 8" id="KW-0472">Membrane</keyword>
<evidence type="ECO:0000256" key="5">
    <source>
        <dbReference type="ARBA" id="ARBA00022989"/>
    </source>
</evidence>
<dbReference type="Proteomes" id="UP001233172">
    <property type="component" value="Unassembled WGS sequence"/>
</dbReference>
<keyword evidence="3" id="KW-1003">Cell membrane</keyword>
<name>A0AAD8AS35_BIOPF</name>
<reference evidence="9" key="1">
    <citation type="journal article" date="2023" name="PLoS Negl. Trop. Dis.">
        <title>A genome sequence for Biomphalaria pfeifferi, the major vector snail for the human-infecting parasite Schistosoma mansoni.</title>
        <authorList>
            <person name="Bu L."/>
            <person name="Lu L."/>
            <person name="Laidemitt M.R."/>
            <person name="Zhang S.M."/>
            <person name="Mutuku M."/>
            <person name="Mkoji G."/>
            <person name="Steinauer M."/>
            <person name="Loker E.S."/>
        </authorList>
    </citation>
    <scope>NUCLEOTIDE SEQUENCE</scope>
    <source>
        <strain evidence="9">KasaAsao</strain>
    </source>
</reference>
<comment type="caution">
    <text evidence="9">The sequence shown here is derived from an EMBL/GenBank/DDBJ whole genome shotgun (WGS) entry which is preliminary data.</text>
</comment>
<gene>
    <name evidence="9" type="ORF">Bpfe_029198</name>
</gene>
<evidence type="ECO:0000256" key="3">
    <source>
        <dbReference type="ARBA" id="ARBA00022475"/>
    </source>
</evidence>
<comment type="subcellular location">
    <subcellularLocation>
        <location evidence="1">Apical cell membrane</location>
        <topology evidence="1">Multi-pass membrane protein</topology>
    </subcellularLocation>
</comment>
<feature type="transmembrane region" description="Helical" evidence="8">
    <location>
        <begin position="378"/>
        <end position="405"/>
    </location>
</feature>
<protein>
    <submittedName>
        <fullName evidence="9">Sodium-dependent phosphate transport protein 2B</fullName>
    </submittedName>
</protein>
<keyword evidence="10" id="KW-1185">Reference proteome</keyword>
<feature type="transmembrane region" description="Helical" evidence="8">
    <location>
        <begin position="425"/>
        <end position="450"/>
    </location>
</feature>
<evidence type="ECO:0000256" key="6">
    <source>
        <dbReference type="ARBA" id="ARBA00023136"/>
    </source>
</evidence>
<dbReference type="GO" id="GO:0005436">
    <property type="term" value="F:sodium:phosphate symporter activity"/>
    <property type="evidence" value="ECO:0007669"/>
    <property type="project" value="InterPro"/>
</dbReference>
<evidence type="ECO:0000256" key="4">
    <source>
        <dbReference type="ARBA" id="ARBA00022692"/>
    </source>
</evidence>
<feature type="transmembrane region" description="Helical" evidence="8">
    <location>
        <begin position="214"/>
        <end position="241"/>
    </location>
</feature>
<feature type="region of interest" description="Disordered" evidence="7">
    <location>
        <begin position="51"/>
        <end position="71"/>
    </location>
</feature>
<keyword evidence="5 8" id="KW-1133">Transmembrane helix</keyword>
<feature type="transmembrane region" description="Helical" evidence="8">
    <location>
        <begin position="497"/>
        <end position="520"/>
    </location>
</feature>
<feature type="region of interest" description="Disordered" evidence="7">
    <location>
        <begin position="1"/>
        <end position="32"/>
    </location>
</feature>
<evidence type="ECO:0000256" key="7">
    <source>
        <dbReference type="SAM" id="MobiDB-lite"/>
    </source>
</evidence>
<evidence type="ECO:0000313" key="10">
    <source>
        <dbReference type="Proteomes" id="UP001233172"/>
    </source>
</evidence>
<feature type="compositionally biased region" description="Acidic residues" evidence="7">
    <location>
        <begin position="60"/>
        <end position="71"/>
    </location>
</feature>
<evidence type="ECO:0000256" key="8">
    <source>
        <dbReference type="SAM" id="Phobius"/>
    </source>
</evidence>
<comment type="similarity">
    <text evidence="2">Belongs to the SLC34A transporter family.</text>
</comment>
<sequence>MLQEDPSNRLEMLQEDPSNGLEMLQEDSSNGLEQVNTRRFIEMKVQNSWKGSINGKTDDESSDSEGSSQEDDVLFKDMSTKQKIKFVFTIILKLLSFLSCLYVFIVSLGLLESAFQLLGGKAAGKAFNSGVLSNPLAGLMLGVLATVMVQSSSTSTSIVVTMVGSNIIPVEKAVYIIMGANIGTSVTNTIVSLAQISNRNEFRRAFSGATVHDMFNWLAVIVLLPIEVAVGYLSWLSGLLVDSMGLKAGSRSQAPDMLKAITKPVIDAIVQVNEDAISDAARNVNNTGDVLKRWCKSQVLGVNTSTTHHDFMEVNCSDSSLSNNLRRICTEVNTGLMAGYRNINLTAEWDTRDVVNETVNIERCDSLFSLSDLHDAPIGAIILICSLILLLLALFLIVKILNSMLSGSVIKVIKKTINADFPGPFAYFTGYVALIVGCGMTMIIQSSSVFTSTLTPMVGLGIVSVDRMYPMTLGSNIGTTITAILAALSQSGDKMRLAMQIALCHLFFNISGIMLFYPIPFLRWPVSLAKNLGRITSKHRWFAIFYIILMFIMLPAVVFGLSIAGWIYLGAIGGPILFFFIIVIIINILQKKQPRFLPSKLRTWEFLPLWCHSLKPVDNLIAKAFTCKYCRKLQQTSKEDKEEPLEMTITVETPEVRKQDILEEDKTLKHQSEHSKEDTVCKLRTIESNDVENVLDSSSTEFQKDVFDKCSKF</sequence>
<dbReference type="PANTHER" id="PTHR10010:SF46">
    <property type="entry name" value="SODIUM-DEPENDENT PHOSPHATE TRANSPORT PROTEIN 2B"/>
    <property type="match status" value="1"/>
</dbReference>
<feature type="transmembrane region" description="Helical" evidence="8">
    <location>
        <begin position="86"/>
        <end position="111"/>
    </location>
</feature>
<dbReference type="PANTHER" id="PTHR10010">
    <property type="entry name" value="SOLUTE CARRIER FAMILY 34 SODIUM PHOSPHATE , MEMBER 2-RELATED"/>
    <property type="match status" value="1"/>
</dbReference>
<keyword evidence="4 8" id="KW-0812">Transmembrane</keyword>
<dbReference type="AlphaFoldDB" id="A0AAD8AS35"/>
<evidence type="ECO:0000313" key="9">
    <source>
        <dbReference type="EMBL" id="KAK0041397.1"/>
    </source>
</evidence>
<dbReference type="NCBIfam" id="NF037997">
    <property type="entry name" value="Na_Pi_symport"/>
    <property type="match status" value="1"/>
</dbReference>
<dbReference type="Pfam" id="PF02690">
    <property type="entry name" value="Na_Pi_cotrans"/>
    <property type="match status" value="2"/>
</dbReference>
<feature type="transmembrane region" description="Helical" evidence="8">
    <location>
        <begin position="471"/>
        <end position="491"/>
    </location>
</feature>
<reference evidence="9" key="2">
    <citation type="submission" date="2023-04" db="EMBL/GenBank/DDBJ databases">
        <authorList>
            <person name="Bu L."/>
            <person name="Lu L."/>
            <person name="Laidemitt M.R."/>
            <person name="Zhang S.M."/>
            <person name="Mutuku M."/>
            <person name="Mkoji G."/>
            <person name="Steinauer M."/>
            <person name="Loker E.S."/>
        </authorList>
    </citation>
    <scope>NUCLEOTIDE SEQUENCE</scope>
    <source>
        <strain evidence="9">KasaAsao</strain>
        <tissue evidence="9">Whole Snail</tissue>
    </source>
</reference>
<feature type="transmembrane region" description="Helical" evidence="8">
    <location>
        <begin position="541"/>
        <end position="561"/>
    </location>
</feature>
<feature type="transmembrane region" description="Helical" evidence="8">
    <location>
        <begin position="173"/>
        <end position="194"/>
    </location>
</feature>
<evidence type="ECO:0000256" key="2">
    <source>
        <dbReference type="ARBA" id="ARBA00005808"/>
    </source>
</evidence>
<dbReference type="EMBL" id="JASAOG010000277">
    <property type="protein sequence ID" value="KAK0041397.1"/>
    <property type="molecule type" value="Genomic_DNA"/>
</dbReference>
<accession>A0AAD8AS35</accession>
<dbReference type="NCBIfam" id="TIGR01013">
    <property type="entry name" value="2a58"/>
    <property type="match status" value="1"/>
</dbReference>
<evidence type="ECO:0000256" key="1">
    <source>
        <dbReference type="ARBA" id="ARBA00004424"/>
    </source>
</evidence>
<dbReference type="GO" id="GO:0016324">
    <property type="term" value="C:apical plasma membrane"/>
    <property type="evidence" value="ECO:0007669"/>
    <property type="project" value="UniProtKB-SubCell"/>
</dbReference>
<dbReference type="GO" id="GO:0044341">
    <property type="term" value="P:sodium-dependent phosphate transport"/>
    <property type="evidence" value="ECO:0007669"/>
    <property type="project" value="InterPro"/>
</dbReference>